<dbReference type="GeneID" id="45433196"/>
<dbReference type="InterPro" id="IPR036979">
    <property type="entry name" value="CM_dom_sf"/>
</dbReference>
<dbReference type="EMBL" id="QPQM01000014">
    <property type="protein sequence ID" value="NIY56782.1"/>
    <property type="molecule type" value="Genomic_DNA"/>
</dbReference>
<dbReference type="Gene3D" id="1.20.59.10">
    <property type="entry name" value="Chorismate mutase"/>
    <property type="match status" value="1"/>
</dbReference>
<dbReference type="EMBL" id="CP011923">
    <property type="protein sequence ID" value="AKN88774.1"/>
    <property type="molecule type" value="Genomic_DNA"/>
</dbReference>
<keyword evidence="5" id="KW-1185">Reference proteome</keyword>
<evidence type="ECO:0000256" key="2">
    <source>
        <dbReference type="SAM" id="SignalP"/>
    </source>
</evidence>
<reference evidence="4" key="3">
    <citation type="journal article" date="2020" name="Int. J. Syst. Evol. Microbiol.">
        <title>Reclassification of Francisella noatunensis subsp. orientalis Ottem et al. 2009 as Francisella orientalis sp. nov., Francisella noatunensis subsp. chilensis subsp. nov. and emended description of Francisella noatunensis.</title>
        <authorList>
            <person name="Ramirez-Paredes J.G."/>
            <person name="Larsson P."/>
            <person name="Thompson K.D."/>
            <person name="Penman D.J."/>
            <person name="Busse H.J."/>
            <person name="Ohrman C."/>
            <person name="Sjodin A."/>
            <person name="Soto E."/>
            <person name="Richards R.H."/>
            <person name="Adams A."/>
            <person name="Colquhoun D.J."/>
        </authorList>
    </citation>
    <scope>NUCLEOTIDE SEQUENCE</scope>
    <source>
        <strain evidence="4">LADL-07285A</strain>
    </source>
</reference>
<dbReference type="RefSeq" id="WP_030005624.1">
    <property type="nucleotide sequence ID" value="NZ_CP011923.2"/>
</dbReference>
<accession>A0AAP7FUH3</accession>
<dbReference type="Proteomes" id="UP000035930">
    <property type="component" value="Chromosome"/>
</dbReference>
<dbReference type="Proteomes" id="UP000774689">
    <property type="component" value="Unassembled WGS sequence"/>
</dbReference>
<feature type="coiled-coil region" evidence="1">
    <location>
        <begin position="38"/>
        <end position="65"/>
    </location>
</feature>
<evidence type="ECO:0000313" key="4">
    <source>
        <dbReference type="EMBL" id="NIY56782.1"/>
    </source>
</evidence>
<reference evidence="5" key="1">
    <citation type="submission" date="2015-02" db="EMBL/GenBank/DDBJ databases">
        <title>Complete genome sequence of Francisella noatunensis subsp. orientalis FNO190 isolated from farm-raised Nile tilapia in Brazil.</title>
        <authorList>
            <person name="Figueiredo H.C.P."/>
            <person name="Leal C.A.G."/>
            <person name="Pereira F.L."/>
            <person name="Soares S.C."/>
            <person name="Goncalves L.A."/>
            <person name="Dorella F.A."/>
            <person name="Carvalho A.F."/>
            <person name="Azevedo V.A.C."/>
        </authorList>
    </citation>
    <scope>NUCLEOTIDE SEQUENCE [LARGE SCALE GENOMIC DNA]</scope>
    <source>
        <strain evidence="5">FNO190</strain>
    </source>
</reference>
<evidence type="ECO:0000256" key="1">
    <source>
        <dbReference type="SAM" id="Coils"/>
    </source>
</evidence>
<protein>
    <submittedName>
        <fullName evidence="4">Chorismate mutase</fullName>
    </submittedName>
</protein>
<proteinExistence type="predicted"/>
<evidence type="ECO:0000313" key="5">
    <source>
        <dbReference type="Proteomes" id="UP000035930"/>
    </source>
</evidence>
<feature type="signal peptide" evidence="2">
    <location>
        <begin position="1"/>
        <end position="19"/>
    </location>
</feature>
<reference evidence="3" key="2">
    <citation type="submission" date="2017-08" db="EMBL/GenBank/DDBJ databases">
        <title>Complete Genome Sequence of Francisella noatunensis subsp. orientalis strain FNO190.</title>
        <authorList>
            <person name="Pereira F.L."/>
            <person name="Goncalves L.A."/>
            <person name="Guilherme T.C."/>
            <person name="Soares S.C."/>
            <person name="Dorella F.A."/>
            <person name="Carvalho A.F."/>
            <person name="Leibowitz M.P."/>
            <person name="Leal C.A.G."/>
            <person name="Azevedo V.A.C."/>
            <person name="Figueiredo H.C.P."/>
        </authorList>
    </citation>
    <scope>NUCLEOTIDE SEQUENCE</scope>
    <source>
        <strain evidence="3">FNO190</strain>
    </source>
</reference>
<sequence>MKKYILILLSLAAFSLSFAMSPSSFVAKSTSGKYESEIMDADEQIIKFIAKRQELRNQMLDLQKNQKLPSNDPFEDKDLAATRTNFAIQYNASPKLVDQVFDVLNSSSQKPAK</sequence>
<keyword evidence="2" id="KW-0732">Signal</keyword>
<dbReference type="SUPFAM" id="SSF48600">
    <property type="entry name" value="Chorismate mutase II"/>
    <property type="match status" value="1"/>
</dbReference>
<gene>
    <name evidence="4" type="ORF">CHQ83_05690</name>
    <name evidence="3" type="ORF">FNO190_1063</name>
</gene>
<dbReference type="InterPro" id="IPR036263">
    <property type="entry name" value="Chorismate_II_sf"/>
</dbReference>
<dbReference type="GO" id="GO:0046417">
    <property type="term" value="P:chorismate metabolic process"/>
    <property type="evidence" value="ECO:0007669"/>
    <property type="project" value="InterPro"/>
</dbReference>
<dbReference type="AlphaFoldDB" id="A0AAP7FUH3"/>
<keyword evidence="1" id="KW-0175">Coiled coil</keyword>
<organism evidence="4 6">
    <name type="scientific">Francisella orientalis</name>
    <dbReference type="NCBI Taxonomy" id="299583"/>
    <lineage>
        <taxon>Bacteria</taxon>
        <taxon>Pseudomonadati</taxon>
        <taxon>Pseudomonadota</taxon>
        <taxon>Gammaproteobacteria</taxon>
        <taxon>Thiotrichales</taxon>
        <taxon>Francisellaceae</taxon>
        <taxon>Francisella</taxon>
    </lineage>
</organism>
<evidence type="ECO:0000313" key="3">
    <source>
        <dbReference type="EMBL" id="AKN88774.1"/>
    </source>
</evidence>
<name>A0AAP7FUH3_9GAMM</name>
<feature type="chain" id="PRO_5042914343" evidence="2">
    <location>
        <begin position="20"/>
        <end position="113"/>
    </location>
</feature>
<evidence type="ECO:0000313" key="6">
    <source>
        <dbReference type="Proteomes" id="UP000774689"/>
    </source>
</evidence>